<evidence type="ECO:0000256" key="3">
    <source>
        <dbReference type="ARBA" id="ARBA00022741"/>
    </source>
</evidence>
<evidence type="ECO:0000256" key="1">
    <source>
        <dbReference type="ARBA" id="ARBA00005032"/>
    </source>
</evidence>
<dbReference type="GO" id="GO:0016740">
    <property type="term" value="F:transferase activity"/>
    <property type="evidence" value="ECO:0007669"/>
    <property type="project" value="UniProtKB-KW"/>
</dbReference>
<evidence type="ECO:0000256" key="6">
    <source>
        <dbReference type="ARBA" id="ARBA00079113"/>
    </source>
</evidence>
<evidence type="ECO:0000259" key="7">
    <source>
        <dbReference type="PROSITE" id="PS50127"/>
    </source>
</evidence>
<comment type="pathway">
    <text evidence="1">Protein modification; protein neddylation.</text>
</comment>
<proteinExistence type="predicted"/>
<dbReference type="GO" id="GO:0005524">
    <property type="term" value="F:ATP binding"/>
    <property type="evidence" value="ECO:0007669"/>
    <property type="project" value="UniProtKB-KW"/>
</dbReference>
<dbReference type="PANTHER" id="PTHR24068">
    <property type="entry name" value="UBIQUITIN-CONJUGATING ENZYME E2"/>
    <property type="match status" value="1"/>
</dbReference>
<dbReference type="SMART" id="SM00212">
    <property type="entry name" value="UBCc"/>
    <property type="match status" value="1"/>
</dbReference>
<dbReference type="InterPro" id="IPR000608">
    <property type="entry name" value="UBC"/>
</dbReference>
<name>A0A540LJG1_MALBA</name>
<dbReference type="Proteomes" id="UP000315295">
    <property type="component" value="Unassembled WGS sequence"/>
</dbReference>
<dbReference type="STRING" id="106549.A0A540LJG1"/>
<feature type="domain" description="UBC core" evidence="7">
    <location>
        <begin position="1"/>
        <end position="144"/>
    </location>
</feature>
<evidence type="ECO:0000256" key="2">
    <source>
        <dbReference type="ARBA" id="ARBA00022679"/>
    </source>
</evidence>
<dbReference type="Gene3D" id="3.10.110.10">
    <property type="entry name" value="Ubiquitin Conjugating Enzyme"/>
    <property type="match status" value="1"/>
</dbReference>
<evidence type="ECO:0000256" key="5">
    <source>
        <dbReference type="ARBA" id="ARBA00022840"/>
    </source>
</evidence>
<comment type="caution">
    <text evidence="8">The sequence shown here is derived from an EMBL/GenBank/DDBJ whole genome shotgun (WGS) entry which is preliminary data.</text>
</comment>
<evidence type="ECO:0000313" key="8">
    <source>
        <dbReference type="EMBL" id="TQD86615.1"/>
    </source>
</evidence>
<keyword evidence="5" id="KW-0067">ATP-binding</keyword>
<organism evidence="8 9">
    <name type="scientific">Malus baccata</name>
    <name type="common">Siberian crab apple</name>
    <name type="synonym">Pyrus baccata</name>
    <dbReference type="NCBI Taxonomy" id="106549"/>
    <lineage>
        <taxon>Eukaryota</taxon>
        <taxon>Viridiplantae</taxon>
        <taxon>Streptophyta</taxon>
        <taxon>Embryophyta</taxon>
        <taxon>Tracheophyta</taxon>
        <taxon>Spermatophyta</taxon>
        <taxon>Magnoliopsida</taxon>
        <taxon>eudicotyledons</taxon>
        <taxon>Gunneridae</taxon>
        <taxon>Pentapetalae</taxon>
        <taxon>rosids</taxon>
        <taxon>fabids</taxon>
        <taxon>Rosales</taxon>
        <taxon>Rosaceae</taxon>
        <taxon>Amygdaloideae</taxon>
        <taxon>Maleae</taxon>
        <taxon>Malus</taxon>
    </lineage>
</organism>
<reference evidence="8 9" key="1">
    <citation type="journal article" date="2019" name="G3 (Bethesda)">
        <title>Sequencing of a Wild Apple (Malus baccata) Genome Unravels the Differences Between Cultivated and Wild Apple Species Regarding Disease Resistance and Cold Tolerance.</title>
        <authorList>
            <person name="Chen X."/>
        </authorList>
    </citation>
    <scope>NUCLEOTIDE SEQUENCE [LARGE SCALE GENOMIC DNA]</scope>
    <source>
        <strain evidence="9">cv. Shandingzi</strain>
        <tissue evidence="8">Leaves</tissue>
    </source>
</reference>
<dbReference type="PROSITE" id="PS50127">
    <property type="entry name" value="UBC_2"/>
    <property type="match status" value="1"/>
</dbReference>
<dbReference type="CDD" id="cd23794">
    <property type="entry name" value="UBCc_UBE2F_UBE2M"/>
    <property type="match status" value="1"/>
</dbReference>
<gene>
    <name evidence="8" type="ORF">C1H46_027823</name>
</gene>
<keyword evidence="9" id="KW-1185">Reference proteome</keyword>
<sequence length="159" mass="18188">MIRLFKVKEKQKETAENAKENGLVKKQSAGELRLHRGKYDFMMGGGFVFTFKVPAVYPHEPPKVKCKTKIYHPNIDLEGNTCLNILREDWKPVLNINTVIYGLYHLFTEPNHEDPLNQEAADLLRDNPKLFGLNVRKSIEGNIWVGGAHFPGCKTGDFY</sequence>
<dbReference type="Pfam" id="PF00179">
    <property type="entry name" value="UQ_con"/>
    <property type="match status" value="1"/>
</dbReference>
<protein>
    <recommendedName>
        <fullName evidence="6">NEDD8 carrier protein</fullName>
    </recommendedName>
</protein>
<dbReference type="InterPro" id="IPR016135">
    <property type="entry name" value="UBQ-conjugating_enzyme/RWD"/>
</dbReference>
<evidence type="ECO:0000256" key="4">
    <source>
        <dbReference type="ARBA" id="ARBA00022786"/>
    </source>
</evidence>
<dbReference type="AlphaFoldDB" id="A0A540LJG1"/>
<keyword evidence="3" id="KW-0547">Nucleotide-binding</keyword>
<accession>A0A540LJG1</accession>
<evidence type="ECO:0000313" key="9">
    <source>
        <dbReference type="Proteomes" id="UP000315295"/>
    </source>
</evidence>
<keyword evidence="4" id="KW-0833">Ubl conjugation pathway</keyword>
<dbReference type="FunFam" id="3.10.110.10:FF:000239">
    <property type="entry name" value="NEDD8-conjugating enzyme Ubc12"/>
    <property type="match status" value="1"/>
</dbReference>
<dbReference type="SUPFAM" id="SSF54495">
    <property type="entry name" value="UBC-like"/>
    <property type="match status" value="1"/>
</dbReference>
<dbReference type="EMBL" id="VIEB01000560">
    <property type="protein sequence ID" value="TQD86615.1"/>
    <property type="molecule type" value="Genomic_DNA"/>
</dbReference>
<keyword evidence="2" id="KW-0808">Transferase</keyword>